<evidence type="ECO:0000256" key="1">
    <source>
        <dbReference type="SAM" id="SignalP"/>
    </source>
</evidence>
<evidence type="ECO:0008006" key="4">
    <source>
        <dbReference type="Google" id="ProtNLM"/>
    </source>
</evidence>
<keyword evidence="3" id="KW-1185">Reference proteome</keyword>
<feature type="signal peptide" evidence="1">
    <location>
        <begin position="1"/>
        <end position="26"/>
    </location>
</feature>
<dbReference type="Proteomes" id="UP000647172">
    <property type="component" value="Unassembled WGS sequence"/>
</dbReference>
<sequence length="388" mass="39234">MPISNLGRRAAPAVAALTLVAATGAAAPKWTLLPAVPLPAVAANSQLHTITAVSARDVWTAGAWWDRSGVHPLAVHWDGAGWKAAALPALPPDTYLSGLDAVDAGDVWAVGSTLTSAGPTTPATPSLLHYDGSAWRTVPGPALPAGSANDLEAVAMRTAGDGWAVGETSTGTLTQPLILRWRDGKWTGSPVPKPASSTGGLVAVAAAAPDDVWAVGTETDAGLARHGLILHFDGVAWSRVALSTPAGTSLDAVAVAGPGDVWAAGRTCGPACAAAVWRLAPSGWQRVPAAGGTGVTALVAFAPDHVWTLGYQALPNNTKSDHVEHWDGKQLTAEDTGLPQLPSAAGNQGELGSATPIFAAAGDPATGELWAAGWSDPPAVTPRVIHRG</sequence>
<gene>
    <name evidence="2" type="ORF">Ani05nite_80700</name>
</gene>
<dbReference type="AlphaFoldDB" id="A0A919JPR1"/>
<name>A0A919JPR1_9ACTN</name>
<organism evidence="2 3">
    <name type="scientific">Actinoplanes nipponensis</name>
    <dbReference type="NCBI Taxonomy" id="135950"/>
    <lineage>
        <taxon>Bacteria</taxon>
        <taxon>Bacillati</taxon>
        <taxon>Actinomycetota</taxon>
        <taxon>Actinomycetes</taxon>
        <taxon>Micromonosporales</taxon>
        <taxon>Micromonosporaceae</taxon>
        <taxon>Actinoplanes</taxon>
    </lineage>
</organism>
<protein>
    <recommendedName>
        <fullName evidence="4">LigA protein</fullName>
    </recommendedName>
</protein>
<feature type="chain" id="PRO_5038535345" description="LigA protein" evidence="1">
    <location>
        <begin position="27"/>
        <end position="388"/>
    </location>
</feature>
<proteinExistence type="predicted"/>
<keyword evidence="1" id="KW-0732">Signal</keyword>
<comment type="caution">
    <text evidence="2">The sequence shown here is derived from an EMBL/GenBank/DDBJ whole genome shotgun (WGS) entry which is preliminary data.</text>
</comment>
<reference evidence="2" key="1">
    <citation type="submission" date="2021-01" db="EMBL/GenBank/DDBJ databases">
        <title>Whole genome shotgun sequence of Actinoplanes nipponensis NBRC 14063.</title>
        <authorList>
            <person name="Komaki H."/>
            <person name="Tamura T."/>
        </authorList>
    </citation>
    <scope>NUCLEOTIDE SEQUENCE</scope>
    <source>
        <strain evidence="2">NBRC 14063</strain>
    </source>
</reference>
<dbReference type="EMBL" id="BOMQ01000104">
    <property type="protein sequence ID" value="GIE54536.1"/>
    <property type="molecule type" value="Genomic_DNA"/>
</dbReference>
<evidence type="ECO:0000313" key="2">
    <source>
        <dbReference type="EMBL" id="GIE54536.1"/>
    </source>
</evidence>
<evidence type="ECO:0000313" key="3">
    <source>
        <dbReference type="Proteomes" id="UP000647172"/>
    </source>
</evidence>
<dbReference type="RefSeq" id="WP_203777439.1">
    <property type="nucleotide sequence ID" value="NZ_BAAAYJ010000050.1"/>
</dbReference>
<accession>A0A919JPR1</accession>